<evidence type="ECO:0000256" key="6">
    <source>
        <dbReference type="ARBA" id="ARBA00022989"/>
    </source>
</evidence>
<comment type="function">
    <text evidence="9">Essential cell division protein.</text>
</comment>
<dbReference type="GO" id="GO:0090529">
    <property type="term" value="P:cell septum assembly"/>
    <property type="evidence" value="ECO:0007669"/>
    <property type="project" value="InterPro"/>
</dbReference>
<dbReference type="KEGG" id="tpro:Ga0080559_TMP4925"/>
<evidence type="ECO:0000256" key="2">
    <source>
        <dbReference type="ARBA" id="ARBA00022475"/>
    </source>
</evidence>
<name>A0A1U7DC33_9RHOB</name>
<evidence type="ECO:0000256" key="8">
    <source>
        <dbReference type="ARBA" id="ARBA00023306"/>
    </source>
</evidence>
<evidence type="ECO:0000256" key="9">
    <source>
        <dbReference type="HAMAP-Rule" id="MF_00911"/>
    </source>
</evidence>
<dbReference type="PANTHER" id="PTHR35851:SF1">
    <property type="entry name" value="CELL DIVISION PROTEIN FTSQ"/>
    <property type="match status" value="1"/>
</dbReference>
<evidence type="ECO:0000313" key="11">
    <source>
        <dbReference type="EMBL" id="APX25721.1"/>
    </source>
</evidence>
<dbReference type="PANTHER" id="PTHR35851">
    <property type="entry name" value="CELL DIVISION PROTEIN FTSQ"/>
    <property type="match status" value="1"/>
</dbReference>
<gene>
    <name evidence="9" type="primary">ftsQ</name>
    <name evidence="11" type="ORF">Ga0080559_TMP4925</name>
</gene>
<dbReference type="GO" id="GO:0043093">
    <property type="term" value="P:FtsZ-dependent cytokinesis"/>
    <property type="evidence" value="ECO:0007669"/>
    <property type="project" value="UniProtKB-UniRule"/>
</dbReference>
<evidence type="ECO:0000256" key="7">
    <source>
        <dbReference type="ARBA" id="ARBA00023136"/>
    </source>
</evidence>
<keyword evidence="6 9" id="KW-1133">Transmembrane helix</keyword>
<dbReference type="Gene3D" id="3.40.50.11690">
    <property type="entry name" value="Cell division protein FtsQ/DivIB"/>
    <property type="match status" value="1"/>
</dbReference>
<keyword evidence="8 9" id="KW-0131">Cell cycle</keyword>
<organism evidence="11 12">
    <name type="scientific">Salipiger profundus</name>
    <dbReference type="NCBI Taxonomy" id="1229727"/>
    <lineage>
        <taxon>Bacteria</taxon>
        <taxon>Pseudomonadati</taxon>
        <taxon>Pseudomonadota</taxon>
        <taxon>Alphaproteobacteria</taxon>
        <taxon>Rhodobacterales</taxon>
        <taxon>Roseobacteraceae</taxon>
        <taxon>Salipiger</taxon>
    </lineage>
</organism>
<dbReference type="GO" id="GO:0005886">
    <property type="term" value="C:plasma membrane"/>
    <property type="evidence" value="ECO:0007669"/>
    <property type="project" value="UniProtKB-SubCell"/>
</dbReference>
<keyword evidence="3 9" id="KW-0997">Cell inner membrane</keyword>
<keyword evidence="7 9" id="KW-0472">Membrane</keyword>
<evidence type="ECO:0000256" key="1">
    <source>
        <dbReference type="ARBA" id="ARBA00004370"/>
    </source>
</evidence>
<accession>A0A1U7DC33</accession>
<keyword evidence="12" id="KW-1185">Reference proteome</keyword>
<evidence type="ECO:0000256" key="3">
    <source>
        <dbReference type="ARBA" id="ARBA00022519"/>
    </source>
</evidence>
<dbReference type="InterPro" id="IPR026579">
    <property type="entry name" value="FtsQ"/>
</dbReference>
<dbReference type="Proteomes" id="UP000186559">
    <property type="component" value="Chromosome"/>
</dbReference>
<feature type="domain" description="POTRA" evidence="10">
    <location>
        <begin position="82"/>
        <end position="150"/>
    </location>
</feature>
<dbReference type="InterPro" id="IPR045335">
    <property type="entry name" value="FtsQ_C_sf"/>
</dbReference>
<evidence type="ECO:0000259" key="10">
    <source>
        <dbReference type="PROSITE" id="PS51779"/>
    </source>
</evidence>
<comment type="subcellular location">
    <subcellularLocation>
        <location evidence="9">Cell inner membrane</location>
        <topology evidence="9">Single-pass type II membrane protein</topology>
    </subcellularLocation>
    <subcellularLocation>
        <location evidence="1">Membrane</location>
    </subcellularLocation>
    <text evidence="9">Localizes to the division septum.</text>
</comment>
<dbReference type="STRING" id="1229727.Ga0080559_TMP4925"/>
<dbReference type="EMBL" id="CP014796">
    <property type="protein sequence ID" value="APX25721.1"/>
    <property type="molecule type" value="Genomic_DNA"/>
</dbReference>
<dbReference type="Pfam" id="PF03799">
    <property type="entry name" value="FtsQ_DivIB_C"/>
    <property type="match status" value="1"/>
</dbReference>
<dbReference type="InterPro" id="IPR034746">
    <property type="entry name" value="POTRA"/>
</dbReference>
<protein>
    <recommendedName>
        <fullName evidence="9">Cell division protein FtsQ</fullName>
    </recommendedName>
</protein>
<dbReference type="PROSITE" id="PS51779">
    <property type="entry name" value="POTRA"/>
    <property type="match status" value="1"/>
</dbReference>
<keyword evidence="5 9" id="KW-0812">Transmembrane</keyword>
<keyword evidence="4 9" id="KW-0132">Cell division</keyword>
<evidence type="ECO:0000256" key="5">
    <source>
        <dbReference type="ARBA" id="ARBA00022692"/>
    </source>
</evidence>
<dbReference type="RefSeq" id="WP_076625186.1">
    <property type="nucleotide sequence ID" value="NZ_BMEW01000002.1"/>
</dbReference>
<comment type="similarity">
    <text evidence="9">Belongs to the FtsQ/DivIB family. FtsQ subfamily.</text>
</comment>
<dbReference type="AlphaFoldDB" id="A0A1U7DC33"/>
<dbReference type="InterPro" id="IPR005548">
    <property type="entry name" value="Cell_div_FtsQ/DivIB_C"/>
</dbReference>
<evidence type="ECO:0000256" key="4">
    <source>
        <dbReference type="ARBA" id="ARBA00022618"/>
    </source>
</evidence>
<dbReference type="HAMAP" id="MF_00911">
    <property type="entry name" value="FtsQ_subfam"/>
    <property type="match status" value="1"/>
</dbReference>
<proteinExistence type="inferred from homology"/>
<keyword evidence="2 9" id="KW-1003">Cell membrane</keyword>
<sequence length="298" mass="33227">MQSLTDDETPQINRPDPAPSRLKYRIERLMLTPLFRLALRVGLPALVAFGATSWYFSYEDNRTAVVDGIAEIRRKIETRPEFMVNSMAINGASGGITEDIREILPLEFPISSFDLELDQMREIINGLDAVRTAELRIRQGGVLQIDVTERVPVALWRRGGSLELLDRKGVHVGPVAARADRPDLPVIAGDGADAHVPEAVALIRAAAPLASRLRGLERMGERRWDVVLDRNQRIMLPEKGAVHALERAIALDQAVDMLGRDIAAVDLRLPRRPTMRLNAGAVEEYTRIKAMETGEYQE</sequence>
<dbReference type="GO" id="GO:0032153">
    <property type="term" value="C:cell division site"/>
    <property type="evidence" value="ECO:0007669"/>
    <property type="project" value="UniProtKB-UniRule"/>
</dbReference>
<reference evidence="11 12" key="1">
    <citation type="submission" date="2016-03" db="EMBL/GenBank/DDBJ databases">
        <title>Deep-sea bacteria in the southern Pacific.</title>
        <authorList>
            <person name="Tang K."/>
        </authorList>
    </citation>
    <scope>NUCLEOTIDE SEQUENCE [LARGE SCALE GENOMIC DNA]</scope>
    <source>
        <strain evidence="11 12">JLT2016</strain>
    </source>
</reference>
<evidence type="ECO:0000313" key="12">
    <source>
        <dbReference type="Proteomes" id="UP000186559"/>
    </source>
</evidence>